<organism evidence="4 5">
    <name type="scientific">Effusibacillus consociatus</name>
    <dbReference type="NCBI Taxonomy" id="1117041"/>
    <lineage>
        <taxon>Bacteria</taxon>
        <taxon>Bacillati</taxon>
        <taxon>Bacillota</taxon>
        <taxon>Bacilli</taxon>
        <taxon>Bacillales</taxon>
        <taxon>Alicyclobacillaceae</taxon>
        <taxon>Effusibacillus</taxon>
    </lineage>
</organism>
<name>A0ABV9Q4W5_9BACL</name>
<dbReference type="Pfam" id="PF14620">
    <property type="entry name" value="YPEB_PepSY1-2"/>
    <property type="match status" value="1"/>
</dbReference>
<dbReference type="InterPro" id="IPR048402">
    <property type="entry name" value="YpeB_N"/>
</dbReference>
<evidence type="ECO:0000313" key="5">
    <source>
        <dbReference type="Proteomes" id="UP001596002"/>
    </source>
</evidence>
<reference evidence="5" key="1">
    <citation type="journal article" date="2019" name="Int. J. Syst. Evol. Microbiol.">
        <title>The Global Catalogue of Microorganisms (GCM) 10K type strain sequencing project: providing services to taxonomists for standard genome sequencing and annotation.</title>
        <authorList>
            <consortium name="The Broad Institute Genomics Platform"/>
            <consortium name="The Broad Institute Genome Sequencing Center for Infectious Disease"/>
            <person name="Wu L."/>
            <person name="Ma J."/>
        </authorList>
    </citation>
    <scope>NUCLEOTIDE SEQUENCE [LARGE SCALE GENOMIC DNA]</scope>
    <source>
        <strain evidence="5">WYCCWR 12678</strain>
    </source>
</reference>
<dbReference type="Pfam" id="PF20769">
    <property type="entry name" value="YPEB_N"/>
    <property type="match status" value="1"/>
</dbReference>
<dbReference type="InterPro" id="IPR025711">
    <property type="entry name" value="PepSY"/>
</dbReference>
<dbReference type="InterPro" id="IPR014239">
    <property type="entry name" value="YpeB_PepSY1-2"/>
</dbReference>
<feature type="domain" description="PepSY" evidence="1">
    <location>
        <begin position="375"/>
        <end position="435"/>
    </location>
</feature>
<keyword evidence="5" id="KW-1185">Reference proteome</keyword>
<dbReference type="EMBL" id="JBHSHC010000112">
    <property type="protein sequence ID" value="MFC4768883.1"/>
    <property type="molecule type" value="Genomic_DNA"/>
</dbReference>
<evidence type="ECO:0000259" key="1">
    <source>
        <dbReference type="Pfam" id="PF03413"/>
    </source>
</evidence>
<evidence type="ECO:0000313" key="4">
    <source>
        <dbReference type="EMBL" id="MFC4768883.1"/>
    </source>
</evidence>
<accession>A0ABV9Q4W5</accession>
<dbReference type="NCBIfam" id="TIGR02889">
    <property type="entry name" value="spore_YpeB"/>
    <property type="match status" value="1"/>
</dbReference>
<gene>
    <name evidence="4" type="primary">ypeB</name>
    <name evidence="4" type="ORF">ACFO8Q_16205</name>
</gene>
<sequence length="440" mass="49986">MVRRIVTVAAVLALVLLGFWGYREHQQKQALLLKAENQYQRAFHDLSSNLDLLQDELGKALAMNTQRQLTPCLSNIWRISYVAQSDLGQLPLSLMPFNRTQEFLRDIGEFSYRVAIRDQKKQPLTDDEWKTLQTLYNEANGIEQDLQKLQTNVLTHNLRWMDAELALSQTQKKTDNQIVDGFKTVEKKVSAFPEIQSDTLSAMKSKDKPHIQNVSGNDVSQEEAAKKAAAFLGKSDTSGITVQKNGKGMQYPAYSVTAQEPNGQKFYMDMTIKGGHVTWLVKDREVKDPTLDLVSGQQKAEQWLSVRGYTNLTLTKTEQYDNTAIYTFVPKQENVLIYPDTVAVKVALDNGEIIGFNGQDYLFHHKQRTLGKPGLSQEQARKFVSKHTQIQESGLALIEDELGKEVLTYEFIGTMDNDTYKIYINAHNGDEEKVEKLKQL</sequence>
<protein>
    <submittedName>
        <fullName evidence="4">Germination protein YpeB</fullName>
    </submittedName>
</protein>
<dbReference type="Proteomes" id="UP001596002">
    <property type="component" value="Unassembled WGS sequence"/>
</dbReference>
<feature type="domain" description="Sporulation protein YpeB N-terminal" evidence="3">
    <location>
        <begin position="27"/>
        <end position="162"/>
    </location>
</feature>
<proteinExistence type="predicted"/>
<evidence type="ECO:0000259" key="3">
    <source>
        <dbReference type="Pfam" id="PF20769"/>
    </source>
</evidence>
<dbReference type="RefSeq" id="WP_380026835.1">
    <property type="nucleotide sequence ID" value="NZ_JBHSHC010000112.1"/>
</dbReference>
<comment type="caution">
    <text evidence="4">The sequence shown here is derived from an EMBL/GenBank/DDBJ whole genome shotgun (WGS) entry which is preliminary data.</text>
</comment>
<dbReference type="Pfam" id="PF03413">
    <property type="entry name" value="PepSY"/>
    <property type="match status" value="1"/>
</dbReference>
<evidence type="ECO:0000259" key="2">
    <source>
        <dbReference type="Pfam" id="PF14620"/>
    </source>
</evidence>
<feature type="domain" description="Sporulation protein YpeB PepSY1 and PepSY2" evidence="2">
    <location>
        <begin position="180"/>
        <end position="370"/>
    </location>
</feature>